<dbReference type="InParanoid" id="A0A078AI63"/>
<dbReference type="Proteomes" id="UP000039865">
    <property type="component" value="Unassembled WGS sequence"/>
</dbReference>
<protein>
    <submittedName>
        <fullName evidence="2">Uncharacterized protein</fullName>
    </submittedName>
</protein>
<proteinExistence type="predicted"/>
<organism evidence="2 3">
    <name type="scientific">Stylonychia lemnae</name>
    <name type="common">Ciliate</name>
    <dbReference type="NCBI Taxonomy" id="5949"/>
    <lineage>
        <taxon>Eukaryota</taxon>
        <taxon>Sar</taxon>
        <taxon>Alveolata</taxon>
        <taxon>Ciliophora</taxon>
        <taxon>Intramacronucleata</taxon>
        <taxon>Spirotrichea</taxon>
        <taxon>Stichotrichia</taxon>
        <taxon>Sporadotrichida</taxon>
        <taxon>Oxytrichidae</taxon>
        <taxon>Stylonychinae</taxon>
        <taxon>Stylonychia</taxon>
    </lineage>
</organism>
<feature type="chain" id="PRO_5001729428" evidence="1">
    <location>
        <begin position="23"/>
        <end position="283"/>
    </location>
</feature>
<dbReference type="EMBL" id="CCKQ01010388">
    <property type="protein sequence ID" value="CDW81894.1"/>
    <property type="molecule type" value="Genomic_DNA"/>
</dbReference>
<gene>
    <name evidence="2" type="primary">Contig2716.g2919</name>
    <name evidence="2" type="ORF">STYLEM_10918</name>
</gene>
<sequence>MRSISILKISLAVLLFISPAFTQNEFTQMGEMIDDAQVIINQSNSAYQQYMKCFNDCDSNNLGYDCYYQCSNELSENMKTVISLFKVDPAYNFDEVENRFFTEDAIFEVGTDLSEQAKDLKFQNMMNTVKLFALEKHSRASFDPLYLAATDVFEAYSQCLNNCVLGDADVYTCMDGCSTQYQKSLEKEMSYSLGLENLQSFTSITESWIQYTNCMRKATSQEEQQACNHLLPSYSLNEMQSLISHQLSQAGTSSQKATSSTITRSRHFHLKVKCWTIQASCSI</sequence>
<dbReference type="AlphaFoldDB" id="A0A078AI63"/>
<keyword evidence="3" id="KW-1185">Reference proteome</keyword>
<evidence type="ECO:0000313" key="2">
    <source>
        <dbReference type="EMBL" id="CDW81894.1"/>
    </source>
</evidence>
<keyword evidence="1" id="KW-0732">Signal</keyword>
<evidence type="ECO:0000256" key="1">
    <source>
        <dbReference type="SAM" id="SignalP"/>
    </source>
</evidence>
<accession>A0A078AI63</accession>
<reference evidence="2 3" key="1">
    <citation type="submission" date="2014-06" db="EMBL/GenBank/DDBJ databases">
        <authorList>
            <person name="Swart Estienne"/>
        </authorList>
    </citation>
    <scope>NUCLEOTIDE SEQUENCE [LARGE SCALE GENOMIC DNA]</scope>
    <source>
        <strain evidence="2 3">130c</strain>
    </source>
</reference>
<feature type="signal peptide" evidence="1">
    <location>
        <begin position="1"/>
        <end position="22"/>
    </location>
</feature>
<name>A0A078AI63_STYLE</name>
<evidence type="ECO:0000313" key="3">
    <source>
        <dbReference type="Proteomes" id="UP000039865"/>
    </source>
</evidence>